<protein>
    <recommendedName>
        <fullName evidence="4">DUF2232 domain-containing protein</fullName>
    </recommendedName>
</protein>
<feature type="transmembrane region" description="Helical" evidence="1">
    <location>
        <begin position="20"/>
        <end position="45"/>
    </location>
</feature>
<dbReference type="Proteomes" id="UP000030016">
    <property type="component" value="Unassembled WGS sequence"/>
</dbReference>
<keyword evidence="1" id="KW-0472">Membrane</keyword>
<accession>A0AA88ZRT2</accession>
<keyword evidence="1" id="KW-1133">Transmembrane helix</keyword>
<gene>
    <name evidence="2" type="ORF">Z969_02725</name>
</gene>
<evidence type="ECO:0008006" key="4">
    <source>
        <dbReference type="Google" id="ProtNLM"/>
    </source>
</evidence>
<feature type="transmembrane region" description="Helical" evidence="1">
    <location>
        <begin position="292"/>
        <end position="313"/>
    </location>
</feature>
<dbReference type="PANTHER" id="PTHR41324:SF1">
    <property type="entry name" value="DUF2232 DOMAIN-CONTAINING PROTEIN"/>
    <property type="match status" value="1"/>
</dbReference>
<dbReference type="Pfam" id="PF09991">
    <property type="entry name" value="DUF2232"/>
    <property type="match status" value="1"/>
</dbReference>
<evidence type="ECO:0000313" key="3">
    <source>
        <dbReference type="Proteomes" id="UP000030016"/>
    </source>
</evidence>
<dbReference type="EMBL" id="JDRX01000003">
    <property type="protein sequence ID" value="KGN03206.1"/>
    <property type="molecule type" value="Genomic_DNA"/>
</dbReference>
<dbReference type="InterPro" id="IPR018710">
    <property type="entry name" value="DUF2232"/>
</dbReference>
<sequence>MEEYMKRQSYSPKAIAETGIMFVIIMLIMLITTTIPALAFIGMFILPIPIILLYTRYNFKVAFTAIIMSIIVMSLFFGPVTALASGISYGLTGCAFGYCIRNKNKNTVLLTIVSGSILIGNIITYLIYALFIGKQGIVNTLNYSIDKIRQYYIDINAIYIQQNGSPDVANTINQLINLINLKNVLIVLPIVLIINSLIQGYINHIITYKILVRLKIEMKKPTPVSEFYVSNRIIALSIIITCLGVILKSRGIMWAGYLRYIFEYISIILVTFDGMSYLTYMLRRKYKRSKGLTIIILIIGFVIPLFQQLYLVLGSADILLNLRGLDPDPIRKVKSRE</sequence>
<organism evidence="2 3">
    <name type="scientific">Clostridium novyi A str. 4570</name>
    <dbReference type="NCBI Taxonomy" id="1444290"/>
    <lineage>
        <taxon>Bacteria</taxon>
        <taxon>Bacillati</taxon>
        <taxon>Bacillota</taxon>
        <taxon>Clostridia</taxon>
        <taxon>Eubacteriales</taxon>
        <taxon>Clostridiaceae</taxon>
        <taxon>Clostridium</taxon>
    </lineage>
</organism>
<dbReference type="AlphaFoldDB" id="A0AA88ZRT2"/>
<evidence type="ECO:0000313" key="2">
    <source>
        <dbReference type="EMBL" id="KGN03206.1"/>
    </source>
</evidence>
<feature type="transmembrane region" description="Helical" evidence="1">
    <location>
        <begin position="57"/>
        <end position="77"/>
    </location>
</feature>
<keyword evidence="1" id="KW-0812">Transmembrane</keyword>
<name>A0AA88ZRT2_CLONO</name>
<comment type="caution">
    <text evidence="2">The sequence shown here is derived from an EMBL/GenBank/DDBJ whole genome shotgun (WGS) entry which is preliminary data.</text>
</comment>
<evidence type="ECO:0000256" key="1">
    <source>
        <dbReference type="SAM" id="Phobius"/>
    </source>
</evidence>
<proteinExistence type="predicted"/>
<feature type="transmembrane region" description="Helical" evidence="1">
    <location>
        <begin position="184"/>
        <end position="206"/>
    </location>
</feature>
<feature type="transmembrane region" description="Helical" evidence="1">
    <location>
        <begin position="227"/>
        <end position="247"/>
    </location>
</feature>
<feature type="transmembrane region" description="Helical" evidence="1">
    <location>
        <begin position="259"/>
        <end position="280"/>
    </location>
</feature>
<feature type="transmembrane region" description="Helical" evidence="1">
    <location>
        <begin position="107"/>
        <end position="131"/>
    </location>
</feature>
<dbReference type="PANTHER" id="PTHR41324">
    <property type="entry name" value="MEMBRANE PROTEIN-RELATED"/>
    <property type="match status" value="1"/>
</dbReference>
<reference evidence="2 3" key="1">
    <citation type="submission" date="2014-01" db="EMBL/GenBank/DDBJ databases">
        <title>Plasmidome dynamics in the species complex Clostridium novyi sensu lato converts strains of independent lineages into distinctly different pathogens.</title>
        <authorList>
            <person name="Skarin H."/>
            <person name="Segerman B."/>
        </authorList>
    </citation>
    <scope>NUCLEOTIDE SEQUENCE [LARGE SCALE GENOMIC DNA]</scope>
    <source>
        <strain evidence="2 3">4570</strain>
    </source>
</reference>